<sequence>MTHSVRTEWFGGNLFFPHNRNGKQQHTVATPGGACINQFNHTYQNDVNLFNNKDKDLIRSTDTDDSHTKSMDQNIADSKNGSYH</sequence>
<gene>
    <name evidence="2" type="ORF">OSJNBa0016A21.135</name>
    <name evidence="3" type="ORF">OSJNBa0086N05.104</name>
</gene>
<evidence type="ECO:0000313" key="4">
    <source>
        <dbReference type="Proteomes" id="UP000000763"/>
    </source>
</evidence>
<evidence type="ECO:0000313" key="2">
    <source>
        <dbReference type="EMBL" id="BAC20926.1"/>
    </source>
</evidence>
<feature type="region of interest" description="Disordered" evidence="1">
    <location>
        <begin position="59"/>
        <end position="84"/>
    </location>
</feature>
<dbReference type="EMBL" id="AP005774">
    <property type="protein sequence ID" value="BAD31693.1"/>
    <property type="molecule type" value="Genomic_DNA"/>
</dbReference>
<organism evidence="2 4">
    <name type="scientific">Oryza sativa subsp. japonica</name>
    <name type="common">Rice</name>
    <dbReference type="NCBI Taxonomy" id="39947"/>
    <lineage>
        <taxon>Eukaryota</taxon>
        <taxon>Viridiplantae</taxon>
        <taxon>Streptophyta</taxon>
        <taxon>Embryophyta</taxon>
        <taxon>Tracheophyta</taxon>
        <taxon>Spermatophyta</taxon>
        <taxon>Magnoliopsida</taxon>
        <taxon>Liliopsida</taxon>
        <taxon>Poales</taxon>
        <taxon>Poaceae</taxon>
        <taxon>BOP clade</taxon>
        <taxon>Oryzoideae</taxon>
        <taxon>Oryzeae</taxon>
        <taxon>Oryzinae</taxon>
        <taxon>Oryza</taxon>
        <taxon>Oryza sativa</taxon>
    </lineage>
</organism>
<reference evidence="4" key="4">
    <citation type="journal article" date="2008" name="Nucleic Acids Res.">
        <title>The rice annotation project database (RAP-DB): 2008 update.</title>
        <authorList>
            <consortium name="The rice annotation project (RAP)"/>
        </authorList>
    </citation>
    <scope>GENOME REANNOTATION</scope>
    <source>
        <strain evidence="4">cv. Nipponbare</strain>
    </source>
</reference>
<reference evidence="3" key="2">
    <citation type="submission" date="2002-09" db="EMBL/GenBank/DDBJ databases">
        <title>Oryza sativa nipponbare(GA3) genomic DNA, chromosome 7, BAC clone:OSJNBa0086N05.</title>
        <authorList>
            <person name="Sasaki T."/>
            <person name="Matsumoto T."/>
            <person name="Katayose Y."/>
        </authorList>
    </citation>
    <scope>NUCLEOTIDE SEQUENCE</scope>
</reference>
<accession>Q8H2J2</accession>
<name>Q8H2J2_ORYSJ</name>
<feature type="compositionally biased region" description="Polar residues" evidence="1">
    <location>
        <begin position="71"/>
        <end position="84"/>
    </location>
</feature>
<dbReference type="Proteomes" id="UP000000763">
    <property type="component" value="Chromosome 7"/>
</dbReference>
<dbReference type="EMBL" id="AP005764">
    <property type="protein sequence ID" value="BAC20926.1"/>
    <property type="molecule type" value="Genomic_DNA"/>
</dbReference>
<feature type="compositionally biased region" description="Basic and acidic residues" evidence="1">
    <location>
        <begin position="59"/>
        <end position="70"/>
    </location>
</feature>
<evidence type="ECO:0000313" key="3">
    <source>
        <dbReference type="EMBL" id="BAD31693.1"/>
    </source>
</evidence>
<reference evidence="2" key="1">
    <citation type="submission" date="2002-09" db="EMBL/GenBank/DDBJ databases">
        <title>Oryza sativa nipponbare(GA3) genomic DNA, chromosome 7, BAC clone:OSJNBa0016A21.</title>
        <authorList>
            <person name="Sasaki T."/>
            <person name="Matsumoto T."/>
            <person name="Katayose Y."/>
        </authorList>
    </citation>
    <scope>NUCLEOTIDE SEQUENCE</scope>
</reference>
<proteinExistence type="predicted"/>
<reference evidence="4" key="3">
    <citation type="journal article" date="2005" name="Nature">
        <title>The map-based sequence of the rice genome.</title>
        <authorList>
            <consortium name="International rice genome sequencing project (IRGSP)"/>
            <person name="Matsumoto T."/>
            <person name="Wu J."/>
            <person name="Kanamori H."/>
            <person name="Katayose Y."/>
            <person name="Fujisawa M."/>
            <person name="Namiki N."/>
            <person name="Mizuno H."/>
            <person name="Yamamoto K."/>
            <person name="Antonio B.A."/>
            <person name="Baba T."/>
            <person name="Sakata K."/>
            <person name="Nagamura Y."/>
            <person name="Aoki H."/>
            <person name="Arikawa K."/>
            <person name="Arita K."/>
            <person name="Bito T."/>
            <person name="Chiden Y."/>
            <person name="Fujitsuka N."/>
            <person name="Fukunaka R."/>
            <person name="Hamada M."/>
            <person name="Harada C."/>
            <person name="Hayashi A."/>
            <person name="Hijishita S."/>
            <person name="Honda M."/>
            <person name="Hosokawa S."/>
            <person name="Ichikawa Y."/>
            <person name="Idonuma A."/>
            <person name="Iijima M."/>
            <person name="Ikeda M."/>
            <person name="Ikeno M."/>
            <person name="Ito K."/>
            <person name="Ito S."/>
            <person name="Ito T."/>
            <person name="Ito Y."/>
            <person name="Ito Y."/>
            <person name="Iwabuchi A."/>
            <person name="Kamiya K."/>
            <person name="Karasawa W."/>
            <person name="Kurita K."/>
            <person name="Katagiri S."/>
            <person name="Kikuta A."/>
            <person name="Kobayashi H."/>
            <person name="Kobayashi N."/>
            <person name="Machita K."/>
            <person name="Maehara T."/>
            <person name="Masukawa M."/>
            <person name="Mizubayashi T."/>
            <person name="Mukai Y."/>
            <person name="Nagasaki H."/>
            <person name="Nagata Y."/>
            <person name="Naito S."/>
            <person name="Nakashima M."/>
            <person name="Nakama Y."/>
            <person name="Nakamichi Y."/>
            <person name="Nakamura M."/>
            <person name="Meguro A."/>
            <person name="Negishi M."/>
            <person name="Ohta I."/>
            <person name="Ohta T."/>
            <person name="Okamoto M."/>
            <person name="Ono N."/>
            <person name="Saji S."/>
            <person name="Sakaguchi M."/>
            <person name="Sakai K."/>
            <person name="Shibata M."/>
            <person name="Shimokawa T."/>
            <person name="Song J."/>
            <person name="Takazaki Y."/>
            <person name="Terasawa K."/>
            <person name="Tsugane M."/>
            <person name="Tsuji K."/>
            <person name="Ueda S."/>
            <person name="Waki K."/>
            <person name="Yamagata H."/>
            <person name="Yamamoto M."/>
            <person name="Yamamoto S."/>
            <person name="Yamane H."/>
            <person name="Yoshiki S."/>
            <person name="Yoshihara R."/>
            <person name="Yukawa K."/>
            <person name="Zhong H."/>
            <person name="Yano M."/>
            <person name="Yuan Q."/>
            <person name="Ouyang S."/>
            <person name="Liu J."/>
            <person name="Jones K.M."/>
            <person name="Gansberger K."/>
            <person name="Moffat K."/>
            <person name="Hill J."/>
            <person name="Bera J."/>
            <person name="Fadrosh D."/>
            <person name="Jin S."/>
            <person name="Johri S."/>
            <person name="Kim M."/>
            <person name="Overton L."/>
            <person name="Reardon M."/>
            <person name="Tsitrin T."/>
            <person name="Vuong H."/>
            <person name="Weaver B."/>
            <person name="Ciecko A."/>
            <person name="Tallon L."/>
            <person name="Jackson J."/>
            <person name="Pai G."/>
            <person name="Aken S.V."/>
            <person name="Utterback T."/>
            <person name="Reidmuller S."/>
            <person name="Feldblyum T."/>
            <person name="Hsiao J."/>
            <person name="Zismann V."/>
            <person name="Iobst S."/>
            <person name="de Vazeille A.R."/>
            <person name="Buell C.R."/>
            <person name="Ying K."/>
            <person name="Li Y."/>
            <person name="Lu T."/>
            <person name="Huang Y."/>
            <person name="Zhao Q."/>
            <person name="Feng Q."/>
            <person name="Zhang L."/>
            <person name="Zhu J."/>
            <person name="Weng Q."/>
            <person name="Mu J."/>
            <person name="Lu Y."/>
            <person name="Fan D."/>
            <person name="Liu Y."/>
            <person name="Guan J."/>
            <person name="Zhang Y."/>
            <person name="Yu S."/>
            <person name="Liu X."/>
            <person name="Zhang Y."/>
            <person name="Hong G."/>
            <person name="Han B."/>
            <person name="Choisne N."/>
            <person name="Demange N."/>
            <person name="Orjeda G."/>
            <person name="Samain S."/>
            <person name="Cattolico L."/>
            <person name="Pelletier E."/>
            <person name="Couloux A."/>
            <person name="Segurens B."/>
            <person name="Wincker P."/>
            <person name="D'Hont A."/>
            <person name="Scarpelli C."/>
            <person name="Weissenbach J."/>
            <person name="Salanoubat M."/>
            <person name="Quetier F."/>
            <person name="Yu Y."/>
            <person name="Kim H.R."/>
            <person name="Rambo T."/>
            <person name="Currie J."/>
            <person name="Collura K."/>
            <person name="Luo M."/>
            <person name="Yang T."/>
            <person name="Ammiraju J.S.S."/>
            <person name="Engler F."/>
            <person name="Soderlund C."/>
            <person name="Wing R.A."/>
            <person name="Palmer L.E."/>
            <person name="de la Bastide M."/>
            <person name="Spiegel L."/>
            <person name="Nascimento L."/>
            <person name="Zutavern T."/>
            <person name="O'Shaughnessy A."/>
            <person name="Dike S."/>
            <person name="Dedhia N."/>
            <person name="Preston R."/>
            <person name="Balija V."/>
            <person name="McCombie W.R."/>
            <person name="Chow T."/>
            <person name="Chen H."/>
            <person name="Chung M."/>
            <person name="Chen C."/>
            <person name="Shaw J."/>
            <person name="Wu H."/>
            <person name="Hsiao K."/>
            <person name="Chao Y."/>
            <person name="Chu M."/>
            <person name="Cheng C."/>
            <person name="Hour A."/>
            <person name="Lee P."/>
            <person name="Lin S."/>
            <person name="Lin Y."/>
            <person name="Liou J."/>
            <person name="Liu S."/>
            <person name="Hsing Y."/>
            <person name="Raghuvanshi S."/>
            <person name="Mohanty A."/>
            <person name="Bharti A.K."/>
            <person name="Gaur A."/>
            <person name="Gupta V."/>
            <person name="Kumar D."/>
            <person name="Ravi V."/>
            <person name="Vij S."/>
            <person name="Kapur A."/>
            <person name="Khurana P."/>
            <person name="Khurana P."/>
            <person name="Khurana J.P."/>
            <person name="Tyagi A.K."/>
            <person name="Gaikwad K."/>
            <person name="Singh A."/>
            <person name="Dalal V."/>
            <person name="Srivastava S."/>
            <person name="Dixit A."/>
            <person name="Pal A.K."/>
            <person name="Ghazi I.A."/>
            <person name="Yadav M."/>
            <person name="Pandit A."/>
            <person name="Bhargava A."/>
            <person name="Sureshbabu K."/>
            <person name="Batra K."/>
            <person name="Sharma T.R."/>
            <person name="Mohapatra T."/>
            <person name="Singh N.K."/>
            <person name="Messing J."/>
            <person name="Nelson A.B."/>
            <person name="Fuks G."/>
            <person name="Kavchok S."/>
            <person name="Keizer G."/>
            <person name="Linton E."/>
            <person name="Llaca V."/>
            <person name="Song R."/>
            <person name="Tanyolac B."/>
            <person name="Young S."/>
            <person name="Ho-Il K."/>
            <person name="Hahn J.H."/>
            <person name="Sangsakoo G."/>
            <person name="Vanavichit A."/>
            <person name="de Mattos Luiz.A.T."/>
            <person name="Zimmer P.D."/>
            <person name="Malone G."/>
            <person name="Dellagostin O."/>
            <person name="de Oliveira A.C."/>
            <person name="Bevan M."/>
            <person name="Bancroft I."/>
            <person name="Minx P."/>
            <person name="Cordum H."/>
            <person name="Wilson R."/>
            <person name="Cheng Z."/>
            <person name="Jin W."/>
            <person name="Jiang J."/>
            <person name="Leong S.A."/>
            <person name="Iwama H."/>
            <person name="Gojobori T."/>
            <person name="Itoh T."/>
            <person name="Niimura Y."/>
            <person name="Fujii Y."/>
            <person name="Habara T."/>
            <person name="Sakai H."/>
            <person name="Sato Y."/>
            <person name="Wilson G."/>
            <person name="Kumar K."/>
            <person name="McCouch S."/>
            <person name="Juretic N."/>
            <person name="Hoen D."/>
            <person name="Wright S."/>
            <person name="Bruskiewich R."/>
            <person name="Bureau T."/>
            <person name="Miyao A."/>
            <person name="Hirochika H."/>
            <person name="Nishikawa T."/>
            <person name="Kadowaki K."/>
            <person name="Sugiura M."/>
            <person name="Burr B."/>
            <person name="Sasaki T."/>
        </authorList>
    </citation>
    <scope>NUCLEOTIDE SEQUENCE [LARGE SCALE GENOMIC DNA]</scope>
    <source>
        <strain evidence="4">cv. Nipponbare</strain>
    </source>
</reference>
<evidence type="ECO:0000256" key="1">
    <source>
        <dbReference type="SAM" id="MobiDB-lite"/>
    </source>
</evidence>
<dbReference type="AlphaFoldDB" id="Q8H2J2"/>
<protein>
    <submittedName>
        <fullName evidence="2">Uncharacterized protein</fullName>
    </submittedName>
</protein>